<dbReference type="PANTHER" id="PTHR33571">
    <property type="entry name" value="SSL8005 PROTEIN"/>
    <property type="match status" value="1"/>
</dbReference>
<dbReference type="SUPFAM" id="SSF81301">
    <property type="entry name" value="Nucleotidyltransferase"/>
    <property type="match status" value="1"/>
</dbReference>
<keyword evidence="8" id="KW-0460">Magnesium</keyword>
<evidence type="ECO:0000256" key="8">
    <source>
        <dbReference type="ARBA" id="ARBA00022842"/>
    </source>
</evidence>
<proteinExistence type="inferred from homology"/>
<dbReference type="GO" id="GO:0016779">
    <property type="term" value="F:nucleotidyltransferase activity"/>
    <property type="evidence" value="ECO:0007669"/>
    <property type="project" value="UniProtKB-KW"/>
</dbReference>
<dbReference type="EMBL" id="JADJOT010000009">
    <property type="protein sequence ID" value="MBK7954725.1"/>
    <property type="molecule type" value="Genomic_DNA"/>
</dbReference>
<dbReference type="AlphaFoldDB" id="A0A935TID9"/>
<reference evidence="11 12" key="1">
    <citation type="submission" date="2020-10" db="EMBL/GenBank/DDBJ databases">
        <title>Connecting structure to function with the recovery of over 1000 high-quality activated sludge metagenome-assembled genomes encoding full-length rRNA genes using long-read sequencing.</title>
        <authorList>
            <person name="Singleton C.M."/>
            <person name="Petriglieri F."/>
            <person name="Kristensen J.M."/>
            <person name="Kirkegaard R.H."/>
            <person name="Michaelsen T.Y."/>
            <person name="Andersen M.H."/>
            <person name="Karst S.M."/>
            <person name="Dueholm M.S."/>
            <person name="Nielsen P.H."/>
            <person name="Albertsen M."/>
        </authorList>
    </citation>
    <scope>NUCLEOTIDE SEQUENCE [LARGE SCALE GENOMIC DNA]</scope>
    <source>
        <strain evidence="11">Fred_18-Q3-R57-64_BAT3C.720</strain>
    </source>
</reference>
<organism evidence="11 12">
    <name type="scientific">Candidatus Accumulibacter affinis</name>
    <dbReference type="NCBI Taxonomy" id="2954384"/>
    <lineage>
        <taxon>Bacteria</taxon>
        <taxon>Pseudomonadati</taxon>
        <taxon>Pseudomonadota</taxon>
        <taxon>Betaproteobacteria</taxon>
        <taxon>Candidatus Accumulibacter</taxon>
    </lineage>
</organism>
<evidence type="ECO:0000259" key="10">
    <source>
        <dbReference type="Pfam" id="PF01909"/>
    </source>
</evidence>
<evidence type="ECO:0000256" key="1">
    <source>
        <dbReference type="ARBA" id="ARBA00001946"/>
    </source>
</evidence>
<comment type="cofactor">
    <cofactor evidence="1">
        <name>Mg(2+)</name>
        <dbReference type="ChEBI" id="CHEBI:18420"/>
    </cofactor>
</comment>
<dbReference type="InterPro" id="IPR043519">
    <property type="entry name" value="NT_sf"/>
</dbReference>
<accession>A0A935TID9</accession>
<keyword evidence="2" id="KW-1277">Toxin-antitoxin system</keyword>
<name>A0A935TID9_9PROT</name>
<protein>
    <submittedName>
        <fullName evidence="11">Nucleotidyltransferase domain-containing protein</fullName>
    </submittedName>
</protein>
<feature type="domain" description="Polymerase nucleotidyl transferase" evidence="10">
    <location>
        <begin position="15"/>
        <end position="94"/>
    </location>
</feature>
<keyword evidence="4" id="KW-0548">Nucleotidyltransferase</keyword>
<evidence type="ECO:0000256" key="5">
    <source>
        <dbReference type="ARBA" id="ARBA00022723"/>
    </source>
</evidence>
<comment type="similarity">
    <text evidence="9">Belongs to the MntA antitoxin family.</text>
</comment>
<dbReference type="PANTHER" id="PTHR33571:SF12">
    <property type="entry name" value="BSL3053 PROTEIN"/>
    <property type="match status" value="1"/>
</dbReference>
<evidence type="ECO:0000256" key="2">
    <source>
        <dbReference type="ARBA" id="ARBA00022649"/>
    </source>
</evidence>
<comment type="caution">
    <text evidence="11">The sequence shown here is derived from an EMBL/GenBank/DDBJ whole genome shotgun (WGS) entry which is preliminary data.</text>
</comment>
<dbReference type="GO" id="GO:0005524">
    <property type="term" value="F:ATP binding"/>
    <property type="evidence" value="ECO:0007669"/>
    <property type="project" value="UniProtKB-KW"/>
</dbReference>
<sequence length="97" mass="10966">MKPSEALQRHRGEIRRIVESNDARNPRVFGSVLHGDDTDESDLDLLVDPIDGKTSLISLVRIRRELEALLGVKTDVLTPLALHERFRQDVLREAVSV</sequence>
<dbReference type="GO" id="GO:0046872">
    <property type="term" value="F:metal ion binding"/>
    <property type="evidence" value="ECO:0007669"/>
    <property type="project" value="UniProtKB-KW"/>
</dbReference>
<keyword evidence="7" id="KW-0067">ATP-binding</keyword>
<evidence type="ECO:0000256" key="4">
    <source>
        <dbReference type="ARBA" id="ARBA00022695"/>
    </source>
</evidence>
<dbReference type="InterPro" id="IPR002934">
    <property type="entry name" value="Polymerase_NTP_transf_dom"/>
</dbReference>
<keyword evidence="6" id="KW-0547">Nucleotide-binding</keyword>
<evidence type="ECO:0000313" key="12">
    <source>
        <dbReference type="Proteomes" id="UP000706151"/>
    </source>
</evidence>
<dbReference type="CDD" id="cd05403">
    <property type="entry name" value="NT_KNTase_like"/>
    <property type="match status" value="1"/>
</dbReference>
<keyword evidence="3" id="KW-0808">Transferase</keyword>
<dbReference type="Gene3D" id="3.30.460.10">
    <property type="entry name" value="Beta Polymerase, domain 2"/>
    <property type="match status" value="1"/>
</dbReference>
<evidence type="ECO:0000256" key="9">
    <source>
        <dbReference type="ARBA" id="ARBA00038276"/>
    </source>
</evidence>
<evidence type="ECO:0000256" key="7">
    <source>
        <dbReference type="ARBA" id="ARBA00022840"/>
    </source>
</evidence>
<dbReference type="InterPro" id="IPR052038">
    <property type="entry name" value="Type-VII_TA_antitoxin"/>
</dbReference>
<gene>
    <name evidence="11" type="ORF">IPK02_12655</name>
</gene>
<evidence type="ECO:0000256" key="3">
    <source>
        <dbReference type="ARBA" id="ARBA00022679"/>
    </source>
</evidence>
<evidence type="ECO:0000256" key="6">
    <source>
        <dbReference type="ARBA" id="ARBA00022741"/>
    </source>
</evidence>
<evidence type="ECO:0000313" key="11">
    <source>
        <dbReference type="EMBL" id="MBK7954725.1"/>
    </source>
</evidence>
<keyword evidence="5" id="KW-0479">Metal-binding</keyword>
<dbReference type="Pfam" id="PF01909">
    <property type="entry name" value="NTP_transf_2"/>
    <property type="match status" value="1"/>
</dbReference>
<dbReference type="Proteomes" id="UP000706151">
    <property type="component" value="Unassembled WGS sequence"/>
</dbReference>